<keyword evidence="2" id="KW-1185">Reference proteome</keyword>
<organism evidence="1 2">
    <name type="scientific">Penicillium camemberti (strain FM 013)</name>
    <dbReference type="NCBI Taxonomy" id="1429867"/>
    <lineage>
        <taxon>Eukaryota</taxon>
        <taxon>Fungi</taxon>
        <taxon>Dikarya</taxon>
        <taxon>Ascomycota</taxon>
        <taxon>Pezizomycotina</taxon>
        <taxon>Eurotiomycetes</taxon>
        <taxon>Eurotiomycetidae</taxon>
        <taxon>Eurotiales</taxon>
        <taxon>Aspergillaceae</taxon>
        <taxon>Penicillium</taxon>
    </lineage>
</organism>
<evidence type="ECO:0000313" key="2">
    <source>
        <dbReference type="Proteomes" id="UP000053732"/>
    </source>
</evidence>
<accession>A0A0G4P6D5</accession>
<sequence length="67" mass="7552">MYVRTSMYVSPPYYIYTPFPYTPFPTIDHTRLGDVRAPDWATGLDERGETIISEFRGTGFAGSAVRG</sequence>
<name>A0A0G4P6D5_PENC3</name>
<dbReference type="AlphaFoldDB" id="A0A0G4P6D5"/>
<proteinExistence type="predicted"/>
<dbReference type="EMBL" id="HG793139">
    <property type="protein sequence ID" value="CRL21877.1"/>
    <property type="molecule type" value="Genomic_DNA"/>
</dbReference>
<evidence type="ECO:0000313" key="1">
    <source>
        <dbReference type="EMBL" id="CRL21877.1"/>
    </source>
</evidence>
<reference evidence="1 2" key="1">
    <citation type="journal article" date="2014" name="Nat. Commun.">
        <title>Multiple recent horizontal transfers of a large genomic region in cheese making fungi.</title>
        <authorList>
            <person name="Cheeseman K."/>
            <person name="Ropars J."/>
            <person name="Renault P."/>
            <person name="Dupont J."/>
            <person name="Gouzy J."/>
            <person name="Branca A."/>
            <person name="Abraham A.L."/>
            <person name="Ceppi M."/>
            <person name="Conseiller E."/>
            <person name="Debuchy R."/>
            <person name="Malagnac F."/>
            <person name="Goarin A."/>
            <person name="Silar P."/>
            <person name="Lacoste S."/>
            <person name="Sallet E."/>
            <person name="Bensimon A."/>
            <person name="Giraud T."/>
            <person name="Brygoo Y."/>
        </authorList>
    </citation>
    <scope>NUCLEOTIDE SEQUENCE [LARGE SCALE GENOMIC DNA]</scope>
    <source>
        <strain evidence="2">FM 013</strain>
    </source>
</reference>
<protein>
    <submittedName>
        <fullName evidence="1">Str. FM013</fullName>
    </submittedName>
</protein>
<dbReference type="Proteomes" id="UP000053732">
    <property type="component" value="Unassembled WGS sequence"/>
</dbReference>
<gene>
    <name evidence="1" type="ORF">PCAMFM013_S006g000417</name>
</gene>